<accession>A0AAX4JAA5</accession>
<reference evidence="1" key="1">
    <citation type="journal article" date="2024" name="BMC Genomics">
        <title>Functional annotation of a divergent genome using sequence and structure-based similarity.</title>
        <authorList>
            <person name="Svedberg D."/>
            <person name="Winiger R.R."/>
            <person name="Berg A."/>
            <person name="Sharma H."/>
            <person name="Tellgren-Roth C."/>
            <person name="Debrunner-Vossbrinck B.A."/>
            <person name="Vossbrinck C.R."/>
            <person name="Barandun J."/>
        </authorList>
    </citation>
    <scope>NUCLEOTIDE SEQUENCE</scope>
    <source>
        <strain evidence="1">Illinois isolate</strain>
    </source>
</reference>
<dbReference type="EMBL" id="CP142728">
    <property type="protein sequence ID" value="WUR02846.1"/>
    <property type="molecule type" value="Genomic_DNA"/>
</dbReference>
<dbReference type="KEGG" id="vnx:VNE69_03067"/>
<evidence type="ECO:0000313" key="2">
    <source>
        <dbReference type="Proteomes" id="UP001334084"/>
    </source>
</evidence>
<keyword evidence="1" id="KW-0808">Transferase</keyword>
<dbReference type="Gene3D" id="1.10.510.10">
    <property type="entry name" value="Transferase(Phosphotransferase) domain 1"/>
    <property type="match status" value="1"/>
</dbReference>
<proteinExistence type="predicted"/>
<dbReference type="SUPFAM" id="SSF56112">
    <property type="entry name" value="Protein kinase-like (PK-like)"/>
    <property type="match status" value="1"/>
</dbReference>
<keyword evidence="2" id="KW-1185">Reference proteome</keyword>
<dbReference type="GO" id="GO:0016301">
    <property type="term" value="F:kinase activity"/>
    <property type="evidence" value="ECO:0007669"/>
    <property type="project" value="UniProtKB-KW"/>
</dbReference>
<sequence>MFFSKIFSFGPKKEDLLYETPTYKMFSTFLDDKKVTKFVYKKGVKQYSLLKNIHHDNLISPIKISVKNNIFYTQPLFPFIKIYKSSTCKFNEHIFLCLAKSLVFIHEKCQISHNNIETDSLFFTEDGKIVLGGFEKSSTNIDSSFSSDNIQFSNLMQKYLKINTNLLDFIKNNKSSKYFINNEIFLFGFSDQTLENKKDFLEDFKNKKKDFIDLYKLKIIKIFIQDLNKEFENSYKYEIINTIFYIDLENYENILVLLFNVLDTNVRIYLFKNSKLFIDKVENLDKSFDSLLLGLKIRKNNLRKETINFFKNNETKFCEINKIKILETMYEFITEPEDILLVLKYVKTSNINENVDCKTDIIYRMCKNYLKIPSVRNETLNVIQIYYKSFNKNKVSTELLPLICTYLADEKLQTSTFLIIENILTDLKCHKEKIISKDWSFTELFSNKKNIKSKSVEDIKLEIEKEKKAEDSGDEWDDDW</sequence>
<dbReference type="Proteomes" id="UP001334084">
    <property type="component" value="Chromosome 3"/>
</dbReference>
<protein>
    <submittedName>
        <fullName evidence="1">N-terminal kinase-like protein</fullName>
    </submittedName>
</protein>
<organism evidence="1 2">
    <name type="scientific">Vairimorpha necatrix</name>
    <dbReference type="NCBI Taxonomy" id="6039"/>
    <lineage>
        <taxon>Eukaryota</taxon>
        <taxon>Fungi</taxon>
        <taxon>Fungi incertae sedis</taxon>
        <taxon>Microsporidia</taxon>
        <taxon>Nosematidae</taxon>
        <taxon>Vairimorpha</taxon>
    </lineage>
</organism>
<keyword evidence="1" id="KW-0418">Kinase</keyword>
<gene>
    <name evidence="1" type="ORF">VNE69_03067</name>
</gene>
<dbReference type="AlphaFoldDB" id="A0AAX4JAA5"/>
<name>A0AAX4JAA5_9MICR</name>
<evidence type="ECO:0000313" key="1">
    <source>
        <dbReference type="EMBL" id="WUR02846.1"/>
    </source>
</evidence>
<dbReference type="RefSeq" id="XP_065328991.1">
    <property type="nucleotide sequence ID" value="XM_065472919.1"/>
</dbReference>
<dbReference type="InterPro" id="IPR011009">
    <property type="entry name" value="Kinase-like_dom_sf"/>
</dbReference>
<dbReference type="GeneID" id="90540663"/>